<dbReference type="EMBL" id="BAAAMY010000005">
    <property type="protein sequence ID" value="GAA1922739.1"/>
    <property type="molecule type" value="Genomic_DNA"/>
</dbReference>
<gene>
    <name evidence="1" type="ORF">GCM10009737_25350</name>
</gene>
<keyword evidence="2" id="KW-1185">Reference proteome</keyword>
<evidence type="ECO:0008006" key="3">
    <source>
        <dbReference type="Google" id="ProtNLM"/>
    </source>
</evidence>
<sequence length="258" mass="25588">MTASGIGGGVASGVAERWDAGRAVAGPAPVAVDGGHLDGLRAAVGPVLGTVDWAVRHLTGHDLLAELVEPVSGDVAALGVMRDGWGRAAVALDAVAGNHDGLGRQLPGVWEGGARRAAAGALDDLAGTAAHQAEAARLVAEQLGHLQEVSRVAAEVVCAVLAAIEEAVLGAVLRMAAGPVGAALNAAASPALVARVAALVRRARSAVERVVAVVDLCLEVVRRVKAAVDAVAVVSAGVVALQHGRAASRMDDTAAAYA</sequence>
<dbReference type="Proteomes" id="UP001501612">
    <property type="component" value="Unassembled WGS sequence"/>
</dbReference>
<comment type="caution">
    <text evidence="1">The sequence shown here is derived from an EMBL/GenBank/DDBJ whole genome shotgun (WGS) entry which is preliminary data.</text>
</comment>
<organism evidence="1 2">
    <name type="scientific">Nocardioides lentus</name>
    <dbReference type="NCBI Taxonomy" id="338077"/>
    <lineage>
        <taxon>Bacteria</taxon>
        <taxon>Bacillati</taxon>
        <taxon>Actinomycetota</taxon>
        <taxon>Actinomycetes</taxon>
        <taxon>Propionibacteriales</taxon>
        <taxon>Nocardioidaceae</taxon>
        <taxon>Nocardioides</taxon>
    </lineage>
</organism>
<dbReference type="RefSeq" id="WP_344007740.1">
    <property type="nucleotide sequence ID" value="NZ_BAAAMY010000005.1"/>
</dbReference>
<reference evidence="1 2" key="1">
    <citation type="journal article" date="2019" name="Int. J. Syst. Evol. Microbiol.">
        <title>The Global Catalogue of Microorganisms (GCM) 10K type strain sequencing project: providing services to taxonomists for standard genome sequencing and annotation.</title>
        <authorList>
            <consortium name="The Broad Institute Genomics Platform"/>
            <consortium name="The Broad Institute Genome Sequencing Center for Infectious Disease"/>
            <person name="Wu L."/>
            <person name="Ma J."/>
        </authorList>
    </citation>
    <scope>NUCLEOTIDE SEQUENCE [LARGE SCALE GENOMIC DNA]</scope>
    <source>
        <strain evidence="1 2">JCM 14046</strain>
    </source>
</reference>
<accession>A0ABN2PIF8</accession>
<name>A0ABN2PIF8_9ACTN</name>
<evidence type="ECO:0000313" key="2">
    <source>
        <dbReference type="Proteomes" id="UP001501612"/>
    </source>
</evidence>
<protein>
    <recommendedName>
        <fullName evidence="3">WXG100 family type VII secretion target</fullName>
    </recommendedName>
</protein>
<proteinExistence type="predicted"/>
<evidence type="ECO:0000313" key="1">
    <source>
        <dbReference type="EMBL" id="GAA1922739.1"/>
    </source>
</evidence>